<reference evidence="4 5" key="1">
    <citation type="submission" date="2018-06" db="EMBL/GenBank/DDBJ databases">
        <authorList>
            <consortium name="Pathogen Informatics"/>
            <person name="Doyle S."/>
        </authorList>
    </citation>
    <scope>NUCLEOTIDE SEQUENCE [LARGE SCALE GENOMIC DNA]</scope>
    <source>
        <strain evidence="4 5">NCTC12961</strain>
    </source>
</reference>
<dbReference type="InterPro" id="IPR004163">
    <property type="entry name" value="CoA_transf_BS"/>
</dbReference>
<comment type="similarity">
    <text evidence="1">Belongs to the 3-oxoacid CoA-transferase subunit A family.</text>
</comment>
<name>A0A2X4V3M6_SERPL</name>
<dbReference type="SMART" id="SM00882">
    <property type="entry name" value="CoA_trans"/>
    <property type="match status" value="1"/>
</dbReference>
<evidence type="ECO:0000256" key="2">
    <source>
        <dbReference type="ARBA" id="ARBA00022679"/>
    </source>
</evidence>
<proteinExistence type="inferred from homology"/>
<gene>
    <name evidence="4" type="primary">pcaI</name>
    <name evidence="3" type="ORF">I6G64_22380</name>
    <name evidence="4" type="ORF">NCTC12961_03734</name>
</gene>
<evidence type="ECO:0000313" key="5">
    <source>
        <dbReference type="Proteomes" id="UP000248897"/>
    </source>
</evidence>
<accession>A0A2X4V3M6</accession>
<dbReference type="Gene3D" id="3.40.1080.10">
    <property type="entry name" value="Glutaconate Coenzyme A-transferase"/>
    <property type="match status" value="1"/>
</dbReference>
<dbReference type="EMBL" id="LS483469">
    <property type="protein sequence ID" value="SQI42778.1"/>
    <property type="molecule type" value="Genomic_DNA"/>
</dbReference>
<dbReference type="PANTHER" id="PTHR13707:SF60">
    <property type="entry name" value="ACETATE COA-TRANSFERASE SUBUNIT ALPHA"/>
    <property type="match status" value="1"/>
</dbReference>
<keyword evidence="2 4" id="KW-0808">Transferase</keyword>
<dbReference type="EMBL" id="CP065673">
    <property type="protein sequence ID" value="QPS20267.1"/>
    <property type="molecule type" value="Genomic_DNA"/>
</dbReference>
<dbReference type="InterPro" id="IPR012792">
    <property type="entry name" value="3-oxoacid_CoA-transf_A"/>
</dbReference>
<organism evidence="4 5">
    <name type="scientific">Serratia plymuthica</name>
    <dbReference type="NCBI Taxonomy" id="82996"/>
    <lineage>
        <taxon>Bacteria</taxon>
        <taxon>Pseudomonadati</taxon>
        <taxon>Pseudomonadota</taxon>
        <taxon>Gammaproteobacteria</taxon>
        <taxon>Enterobacterales</taxon>
        <taxon>Yersiniaceae</taxon>
        <taxon>Serratia</taxon>
    </lineage>
</organism>
<dbReference type="EC" id="2.8.3.6" evidence="4"/>
<sequence>MIDKNVASADAAVADIPDGATLMVGGFGPAGQPCALLDALIRHRPRELTLISNNAGNGDFGLAALLKAGCVRKVVCSFPRQSDSWVFDDLYRRGELELELIPQGNLAARIQAGGSGLGGFYTPTGYGTKLAEGKETREIDGRQYVFELPLKADFALIKAEKGDRWGNLLYSKTGRNFGPIMAMAAHCTIAEINQLVPLGQLDPETIITPGIFVQRLVTSPASAAQLSA</sequence>
<protein>
    <submittedName>
        <fullName evidence="3">3-oxoacid CoA-transferase subunit A</fullName>
    </submittedName>
    <submittedName>
        <fullName evidence="4">3-oxoadipate CoA-transferase subunit A</fullName>
        <ecNumber evidence="4">2.8.3.6</ecNumber>
    </submittedName>
</protein>
<evidence type="ECO:0000313" key="4">
    <source>
        <dbReference type="EMBL" id="SQI42778.1"/>
    </source>
</evidence>
<dbReference type="InterPro" id="IPR037171">
    <property type="entry name" value="NagB/RpiA_transferase-like"/>
</dbReference>
<dbReference type="GeneID" id="57667852"/>
<dbReference type="InterPro" id="IPR004165">
    <property type="entry name" value="CoA_trans_fam_I"/>
</dbReference>
<dbReference type="PROSITE" id="PS01273">
    <property type="entry name" value="COA_TRANSF_1"/>
    <property type="match status" value="1"/>
</dbReference>
<dbReference type="OMA" id="AFFCPTA"/>
<evidence type="ECO:0000256" key="1">
    <source>
        <dbReference type="ARBA" id="ARBA00005612"/>
    </source>
</evidence>
<dbReference type="Proteomes" id="UP000248897">
    <property type="component" value="Chromosome 1"/>
</dbReference>
<dbReference type="NCBIfam" id="TIGR02429">
    <property type="entry name" value="pcaI_scoA_fam"/>
    <property type="match status" value="1"/>
</dbReference>
<dbReference type="RefSeq" id="WP_013813536.1">
    <property type="nucleotide sequence ID" value="NZ_CAMITG010000005.1"/>
</dbReference>
<dbReference type="GO" id="GO:0047569">
    <property type="term" value="F:3-oxoadipate CoA-transferase activity"/>
    <property type="evidence" value="ECO:0007669"/>
    <property type="project" value="UniProtKB-EC"/>
</dbReference>
<keyword evidence="6" id="KW-1185">Reference proteome</keyword>
<evidence type="ECO:0000313" key="6">
    <source>
        <dbReference type="Proteomes" id="UP000594967"/>
    </source>
</evidence>
<dbReference type="Pfam" id="PF01144">
    <property type="entry name" value="CoA_trans"/>
    <property type="match status" value="1"/>
</dbReference>
<dbReference type="STRING" id="82996.ADP72_21055"/>
<dbReference type="AlphaFoldDB" id="A0A2X4V3M6"/>
<dbReference type="Proteomes" id="UP000594967">
    <property type="component" value="Chromosome"/>
</dbReference>
<reference evidence="3 6" key="2">
    <citation type="submission" date="2020-12" db="EMBL/GenBank/DDBJ databases">
        <title>FDA dAtabase for Regulatory Grade micrObial Sequences (FDA-ARGOS): Supporting development and validation of Infectious Disease Dx tests.</title>
        <authorList>
            <person name="Sproer C."/>
            <person name="Gronow S."/>
            <person name="Severitt S."/>
            <person name="Schroder I."/>
            <person name="Tallon L."/>
            <person name="Sadzewicz L."/>
            <person name="Zhao X."/>
            <person name="Boylan J."/>
            <person name="Ott S."/>
            <person name="Bowen H."/>
            <person name="Vavikolanu K."/>
            <person name="Mehta A."/>
            <person name="Aluvathingal J."/>
            <person name="Nadendla S."/>
            <person name="Lowell S."/>
            <person name="Myers T."/>
            <person name="Yan Y."/>
            <person name="Sichtig H."/>
        </authorList>
    </citation>
    <scope>NUCLEOTIDE SEQUENCE [LARGE SCALE GENOMIC DNA]</scope>
    <source>
        <strain evidence="3 6">FDAARGOS_907</strain>
    </source>
</reference>
<dbReference type="PANTHER" id="PTHR13707">
    <property type="entry name" value="KETOACID-COENZYME A TRANSFERASE"/>
    <property type="match status" value="1"/>
</dbReference>
<evidence type="ECO:0000313" key="3">
    <source>
        <dbReference type="EMBL" id="QPS20267.1"/>
    </source>
</evidence>
<dbReference type="SUPFAM" id="SSF100950">
    <property type="entry name" value="NagB/RpiA/CoA transferase-like"/>
    <property type="match status" value="1"/>
</dbReference>